<feature type="region of interest" description="Disordered" evidence="1">
    <location>
        <begin position="230"/>
        <end position="272"/>
    </location>
</feature>
<feature type="domain" description="SAF" evidence="3">
    <location>
        <begin position="35"/>
        <end position="101"/>
    </location>
</feature>
<proteinExistence type="predicted"/>
<organism evidence="4 5">
    <name type="scientific">Frigoriglobus tundricola</name>
    <dbReference type="NCBI Taxonomy" id="2774151"/>
    <lineage>
        <taxon>Bacteria</taxon>
        <taxon>Pseudomonadati</taxon>
        <taxon>Planctomycetota</taxon>
        <taxon>Planctomycetia</taxon>
        <taxon>Gemmatales</taxon>
        <taxon>Gemmataceae</taxon>
        <taxon>Frigoriglobus</taxon>
    </lineage>
</organism>
<accession>A0A6M5YL01</accession>
<feature type="region of interest" description="Disordered" evidence="1">
    <location>
        <begin position="409"/>
        <end position="434"/>
    </location>
</feature>
<feature type="domain" description="SAF" evidence="3">
    <location>
        <begin position="278"/>
        <end position="343"/>
    </location>
</feature>
<dbReference type="CDD" id="cd11614">
    <property type="entry name" value="SAF_CpaB_FlgA_like"/>
    <property type="match status" value="2"/>
</dbReference>
<evidence type="ECO:0000256" key="2">
    <source>
        <dbReference type="SAM" id="SignalP"/>
    </source>
</evidence>
<dbReference type="AlphaFoldDB" id="A0A6M5YL01"/>
<keyword evidence="2" id="KW-0732">Signal</keyword>
<dbReference type="Gene3D" id="3.90.1210.10">
    <property type="entry name" value="Antifreeze-like/N-acetylneuraminic acid synthase C-terminal domain"/>
    <property type="match status" value="1"/>
</dbReference>
<feature type="compositionally biased region" description="Pro residues" evidence="1">
    <location>
        <begin position="246"/>
        <end position="272"/>
    </location>
</feature>
<evidence type="ECO:0000259" key="3">
    <source>
        <dbReference type="SMART" id="SM00858"/>
    </source>
</evidence>
<dbReference type="Pfam" id="PF08666">
    <property type="entry name" value="SAF"/>
    <property type="match status" value="1"/>
</dbReference>
<protein>
    <recommendedName>
        <fullName evidence="3">SAF domain-containing protein</fullName>
    </recommendedName>
</protein>
<evidence type="ECO:0000313" key="4">
    <source>
        <dbReference type="EMBL" id="QJW93963.1"/>
    </source>
</evidence>
<dbReference type="InterPro" id="IPR017592">
    <property type="entry name" value="Pilus_assmbl_Flp-typ_CpaB"/>
</dbReference>
<dbReference type="PROSITE" id="PS51257">
    <property type="entry name" value="PROKAR_LIPOPROTEIN"/>
    <property type="match status" value="1"/>
</dbReference>
<sequence>MKQKNVILMVVAVGCGLVAAFLTSQMSAKGQVEQVQVLVAAKDLPVGTLITREDLDKMVKTKTVPKEGLPPTIVINREELLDKKLTRPVRTDETFNPSDLTKGGVVTLPDGYDMVSLQVGVANAAAGFVGPGSRVNVNATVRSGNKTLAFPLLVNMLVVAVDTNTVGSKEGTYPSMNTVSFAVREKEALLLSLAKSRGCTIELMLRHPNKSNESDKSYNMESVLAMLSDPDNQIGVRPSDGGGDKPVPPTPPKPEPKIETPPAPPTPPAPMPPVVETRKVLIAVKEIAPNTDVTKDLIAEAFELKELPKDLAVDALGDLTDALGQQFKTGVAKGQWVTPTMIGFAPKPVPQDKVEIKPEVKPEPAPKEVPPPPVVVKKRTHDVAVHTSNGTVIHRFEEVKPGVWKKIAELTPEQASKDEAPETPKADPESKKRD</sequence>
<dbReference type="NCBIfam" id="TIGR03177">
    <property type="entry name" value="pilus_cpaB"/>
    <property type="match status" value="1"/>
</dbReference>
<feature type="compositionally biased region" description="Basic and acidic residues" evidence="1">
    <location>
        <begin position="415"/>
        <end position="434"/>
    </location>
</feature>
<dbReference type="RefSeq" id="WP_171470056.1">
    <property type="nucleotide sequence ID" value="NZ_CP053452.2"/>
</dbReference>
<dbReference type="Proteomes" id="UP000503447">
    <property type="component" value="Chromosome"/>
</dbReference>
<dbReference type="SMART" id="SM00858">
    <property type="entry name" value="SAF"/>
    <property type="match status" value="2"/>
</dbReference>
<gene>
    <name evidence="4" type="ORF">FTUN_1480</name>
</gene>
<reference evidence="5" key="1">
    <citation type="submission" date="2020-05" db="EMBL/GenBank/DDBJ databases">
        <title>Frigoriglobus tundricola gen. nov., sp. nov., a psychrotolerant cellulolytic planctomycete of the family Gemmataceae with two divergent copies of 16S rRNA gene.</title>
        <authorList>
            <person name="Kulichevskaya I.S."/>
            <person name="Ivanova A.A."/>
            <person name="Naumoff D.G."/>
            <person name="Beletsky A.V."/>
            <person name="Rijpstra W.I.C."/>
            <person name="Sinninghe Damste J.S."/>
            <person name="Mardanov A.V."/>
            <person name="Ravin N.V."/>
            <person name="Dedysh S.N."/>
        </authorList>
    </citation>
    <scope>NUCLEOTIDE SEQUENCE [LARGE SCALE GENOMIC DNA]</scope>
    <source>
        <strain evidence="5">PL17</strain>
    </source>
</reference>
<dbReference type="InterPro" id="IPR031571">
    <property type="entry name" value="RcpC_dom"/>
</dbReference>
<evidence type="ECO:0000313" key="5">
    <source>
        <dbReference type="Proteomes" id="UP000503447"/>
    </source>
</evidence>
<feature type="chain" id="PRO_5027018821" description="SAF domain-containing protein" evidence="2">
    <location>
        <begin position="21"/>
        <end position="434"/>
    </location>
</feature>
<dbReference type="InterPro" id="IPR013974">
    <property type="entry name" value="SAF"/>
</dbReference>
<dbReference type="EMBL" id="CP053452">
    <property type="protein sequence ID" value="QJW93963.1"/>
    <property type="molecule type" value="Genomic_DNA"/>
</dbReference>
<name>A0A6M5YL01_9BACT</name>
<evidence type="ECO:0000256" key="1">
    <source>
        <dbReference type="SAM" id="MobiDB-lite"/>
    </source>
</evidence>
<keyword evidence="5" id="KW-1185">Reference proteome</keyword>
<dbReference type="Pfam" id="PF16976">
    <property type="entry name" value="RcpC"/>
    <property type="match status" value="1"/>
</dbReference>
<feature type="signal peptide" evidence="2">
    <location>
        <begin position="1"/>
        <end position="20"/>
    </location>
</feature>
<dbReference type="KEGG" id="ftj:FTUN_1480"/>